<reference evidence="1 2" key="1">
    <citation type="journal article" date="2019" name="Genome Biol. Evol.">
        <title>Insights into the evolution of the New World diploid cottons (Gossypium, subgenus Houzingenia) based on genome sequencing.</title>
        <authorList>
            <person name="Grover C.E."/>
            <person name="Arick M.A. 2nd"/>
            <person name="Thrash A."/>
            <person name="Conover J.L."/>
            <person name="Sanders W.S."/>
            <person name="Peterson D.G."/>
            <person name="Frelichowski J.E."/>
            <person name="Scheffler J.A."/>
            <person name="Scheffler B.E."/>
            <person name="Wendel J.F."/>
        </authorList>
    </citation>
    <scope>NUCLEOTIDE SEQUENCE [LARGE SCALE GENOMIC DNA]</scope>
    <source>
        <strain evidence="1">5</strain>
        <tissue evidence="1">Leaf</tissue>
    </source>
</reference>
<dbReference type="AlphaFoldDB" id="A0A7J9CPR8"/>
<evidence type="ECO:0000313" key="2">
    <source>
        <dbReference type="Proteomes" id="UP000593579"/>
    </source>
</evidence>
<sequence length="302" mass="33403">MSSIRLPRLLGHMYNQKILWEIGVMVGKYDHVKEYFPKMVSYSRTGERVTLDGGDSMAADPVMVEDDRTEKDEKEAVSEELSEVNNKGIRVMNRARVSGGDQVSSLGRRKFGQVIIGVQWSRNWGVSSKDGSQDEQVNQEASTSIISGKCIREPNGAPGVRSFVGISSNISTHINSIIEGPMKVAVSLGNGVLDPSKHTTVVFKENVPLNLIAGGKLEVRRNGTKLSRTIQNRGTRFKTSDNYRIPISEPDIVSLLELRVNGFKADFIIPNMGFQHSRQVEVVGFSDGIWVGWKGSIRVKVV</sequence>
<gene>
    <name evidence="1" type="ORF">Gogos_001910</name>
</gene>
<organism evidence="1 2">
    <name type="scientific">Gossypium gossypioides</name>
    <name type="common">Mexican cotton</name>
    <name type="synonym">Selera gossypioides</name>
    <dbReference type="NCBI Taxonomy" id="34282"/>
    <lineage>
        <taxon>Eukaryota</taxon>
        <taxon>Viridiplantae</taxon>
        <taxon>Streptophyta</taxon>
        <taxon>Embryophyta</taxon>
        <taxon>Tracheophyta</taxon>
        <taxon>Spermatophyta</taxon>
        <taxon>Magnoliopsida</taxon>
        <taxon>eudicotyledons</taxon>
        <taxon>Gunneridae</taxon>
        <taxon>Pentapetalae</taxon>
        <taxon>rosids</taxon>
        <taxon>malvids</taxon>
        <taxon>Malvales</taxon>
        <taxon>Malvaceae</taxon>
        <taxon>Malvoideae</taxon>
        <taxon>Gossypium</taxon>
    </lineage>
</organism>
<keyword evidence="2" id="KW-1185">Reference proteome</keyword>
<dbReference type="Proteomes" id="UP000593579">
    <property type="component" value="Unassembled WGS sequence"/>
</dbReference>
<accession>A0A7J9CPR8</accession>
<protein>
    <submittedName>
        <fullName evidence="1">Uncharacterized protein</fullName>
    </submittedName>
</protein>
<evidence type="ECO:0000313" key="1">
    <source>
        <dbReference type="EMBL" id="MBA0750499.1"/>
    </source>
</evidence>
<dbReference type="OrthoDB" id="10576623at2759"/>
<dbReference type="EMBL" id="JABEZY010000012">
    <property type="protein sequence ID" value="MBA0750499.1"/>
    <property type="molecule type" value="Genomic_DNA"/>
</dbReference>
<comment type="caution">
    <text evidence="1">The sequence shown here is derived from an EMBL/GenBank/DDBJ whole genome shotgun (WGS) entry which is preliminary data.</text>
</comment>
<name>A0A7J9CPR8_GOSGO</name>
<feature type="non-terminal residue" evidence="1">
    <location>
        <position position="302"/>
    </location>
</feature>
<proteinExistence type="predicted"/>